<feature type="compositionally biased region" description="Polar residues" evidence="2">
    <location>
        <begin position="582"/>
        <end position="592"/>
    </location>
</feature>
<keyword evidence="5" id="KW-1185">Reference proteome</keyword>
<feature type="region of interest" description="Disordered" evidence="2">
    <location>
        <begin position="565"/>
        <end position="604"/>
    </location>
</feature>
<feature type="compositionally biased region" description="Basic and acidic residues" evidence="2">
    <location>
        <begin position="480"/>
        <end position="502"/>
    </location>
</feature>
<sequence length="604" mass="65448">MHGLLLGVGLTALLAPVFAAPVVPVDKGIQEWDQSAVESFADRVSASAHVNVELPRKSPDAIRTTVGFRLEVLQSEATCGRGNVTIGGLALPQTLHDDVSTGRGSVLSTTKSTVVGSWAFHCIRVNGIPDAQFMKFAIHSVDGEDVEKNIGFSLLFRQTGLAGIVATETDLSLPDELVANPNPRTLQLADAADRQETEADLADLEDLRSQLSDIRHLIREKERAVTQRRVGHAELAFTDCDSLGCVLKALAHRAKYAAHTVYRTMSGGDAMQDFRRDHHQRPWRKHGNRAGPPPWRAWKARKGPHGRPHSVCTYPPPPPPGHHGPPRRGGERPPPPHHARPSPDPPRDFDPPPTRHHARPPPEFIPPPPHDEPFYHGPSHHQPGGNRAPPPPASDFYRRPPHPPRGPPPPLSPGQTRGTRPRLTLATGVFLFALLSVALHSYCRTPARHTARQARREERRRRRRAAHKHLITRLLARTASHADVEHEHLEEKAPLTDAEDGRSPSTRADVSGFRNAAQVVDALVQAPAPLAAPPSAGGSLMQDAVTGQPGDVFGADLPAYEDIDGSHEGGVVADGFGHVSGTRYTPSQSDVGSVSDILGPDPKS</sequence>
<evidence type="ECO:0000256" key="3">
    <source>
        <dbReference type="SAM" id="SignalP"/>
    </source>
</evidence>
<keyword evidence="3" id="KW-0732">Signal</keyword>
<evidence type="ECO:0000313" key="4">
    <source>
        <dbReference type="EMBL" id="KAK2630484.1"/>
    </source>
</evidence>
<gene>
    <name evidence="4" type="ORF">QTJ16_001304</name>
</gene>
<proteinExistence type="predicted"/>
<dbReference type="EMBL" id="JAUBYV010000001">
    <property type="protein sequence ID" value="KAK2630484.1"/>
    <property type="molecule type" value="Genomic_DNA"/>
</dbReference>
<feature type="compositionally biased region" description="Pro residues" evidence="2">
    <location>
        <begin position="314"/>
        <end position="323"/>
    </location>
</feature>
<feature type="signal peptide" evidence="3">
    <location>
        <begin position="1"/>
        <end position="19"/>
    </location>
</feature>
<feature type="coiled-coil region" evidence="1">
    <location>
        <begin position="194"/>
        <end position="224"/>
    </location>
</feature>
<feature type="compositionally biased region" description="Basic residues" evidence="2">
    <location>
        <begin position="298"/>
        <end position="308"/>
    </location>
</feature>
<feature type="chain" id="PRO_5042150310" evidence="3">
    <location>
        <begin position="20"/>
        <end position="604"/>
    </location>
</feature>
<evidence type="ECO:0000256" key="1">
    <source>
        <dbReference type="SAM" id="Coils"/>
    </source>
</evidence>
<dbReference type="AlphaFoldDB" id="A0AAD9WI31"/>
<comment type="caution">
    <text evidence="4">The sequence shown here is derived from an EMBL/GenBank/DDBJ whole genome shotgun (WGS) entry which is preliminary data.</text>
</comment>
<evidence type="ECO:0000313" key="5">
    <source>
        <dbReference type="Proteomes" id="UP001285354"/>
    </source>
</evidence>
<dbReference type="Proteomes" id="UP001285354">
    <property type="component" value="Unassembled WGS sequence"/>
</dbReference>
<reference evidence="4" key="1">
    <citation type="submission" date="2023-06" db="EMBL/GenBank/DDBJ databases">
        <title>Draft genome of Marssonina rosae.</title>
        <authorList>
            <person name="Cheng Q."/>
        </authorList>
    </citation>
    <scope>NUCLEOTIDE SEQUENCE</scope>
    <source>
        <strain evidence="4">R4</strain>
    </source>
</reference>
<evidence type="ECO:0000256" key="2">
    <source>
        <dbReference type="SAM" id="MobiDB-lite"/>
    </source>
</evidence>
<feature type="region of interest" description="Disordered" evidence="2">
    <location>
        <begin position="477"/>
        <end position="509"/>
    </location>
</feature>
<feature type="region of interest" description="Disordered" evidence="2">
    <location>
        <begin position="277"/>
        <end position="420"/>
    </location>
</feature>
<feature type="compositionally biased region" description="Basic residues" evidence="2">
    <location>
        <begin position="277"/>
        <end position="288"/>
    </location>
</feature>
<protein>
    <submittedName>
        <fullName evidence="4">Uncharacterized protein</fullName>
    </submittedName>
</protein>
<feature type="compositionally biased region" description="Pro residues" evidence="2">
    <location>
        <begin position="403"/>
        <end position="412"/>
    </location>
</feature>
<accession>A0AAD9WI31</accession>
<name>A0AAD9WI31_9HELO</name>
<keyword evidence="1" id="KW-0175">Coiled coil</keyword>
<organism evidence="4 5">
    <name type="scientific">Diplocarpon rosae</name>
    <dbReference type="NCBI Taxonomy" id="946125"/>
    <lineage>
        <taxon>Eukaryota</taxon>
        <taxon>Fungi</taxon>
        <taxon>Dikarya</taxon>
        <taxon>Ascomycota</taxon>
        <taxon>Pezizomycotina</taxon>
        <taxon>Leotiomycetes</taxon>
        <taxon>Helotiales</taxon>
        <taxon>Drepanopezizaceae</taxon>
        <taxon>Diplocarpon</taxon>
    </lineage>
</organism>